<feature type="coiled-coil region" evidence="1">
    <location>
        <begin position="1123"/>
        <end position="1150"/>
    </location>
</feature>
<dbReference type="Proteomes" id="UP000223060">
    <property type="component" value="Chromosome"/>
</dbReference>
<sequence>MKNMKMRKVISTLAIASMLGTTVLTPLNVLSTKGYAVQKEVTVSPYFELSNPNLMTTSIERVSTATSAKLKNWTTGTQTSNLAADTYVFTESSGSVSSTVAPTKRLSSTGEGNLSVYSASGNFMIAQKIPTEIGKEYTVSTNFSQATATATSHFWLGIITPANVAEDIKISTGSGVASHTFVATETTSRIMIQLVSPLNVVKTLNLTDFTTGKSDNQLAKEAVATLISTDGKIKPNVTDAWVADVQKQINLVENATQKAALQAQLDEAKSELAARDAAIAAETARQEDAEAELKALFNNNDVSGTIKTETDAKAIAGAQQRIDAVTDATKKVALQAQLDEAKNQLAARETAVAEETARQEAATAEVKALFNNNDVTGTIKTVTDAKAIADAQALINGVADTAKKATLQAQLDEAKSQLAARDAAIAAETARQETAETEIKALFNNNDITGTIKTTTDAGAITGAQQRIDVVTDAAKKAELQAQLDEAKRQLEDRDGEAAVERARQEAAATEIKVLFNNNDVTGTIKTVTNAQAIADAQQRVDAVTDKAKKAELQGQLDEAKAQLAAREAEKARQDAAATEVKSLFNNNDVTGTIKATTDNQTIASVQQRVDAVTDTAKKAELQANITEAKRQLAAREAAATETAAEQARQEAAATDIKALFNNNDVTGTIKATTDEKAIEDAQKRIDAVTDTAKKAELQAQLDTAKQQLADQKAAEQAENARQALAETAVKDLFNSGNVNGTIKLLTDAAAITAAEALVNAITNPAKKAELQANIVEAKRQLAANELAASEEVARQEAAAASVKELFNNNDVTGTIKTTTNEKAIADAQKLVDAITNPTEKAAVQAQLDEAKRQLAEQQAAIVAAEKARQDAATKAIDDLFRSSAHLALKDPTIQTDLDKAKELLDLVTDPAVKRALETELAKATDLLADRAAAEKAVNDLFTTTDHTAIKTTTTTQTTINRAEAAVSKLPNGDLRDALLAEIDKAQAFLDEAAASAAEASATVTINSGNRTILTTESVQLDAITASKLGTTWTSSNPEIASIDATGKIVGLSAGKTVITATLANGKNSSIEIRVYTSVAEATAAVNKLFTNDAHTATATDITQQKINNAKKLVNGIEDVVTKQALLKEIEKAEQMVADQLVAAEKARQDAASDAVKNLVDATNNIKPATDAAAIADAQKLVDAVTDTAKKAELQAQLDDVAKQLAEREAAEKATQAVQALFDADTVINSTTDEAAIEAAQALVNEVKDAAKKAELQTQLDEAAKQLIARQASEVATQTVEDLFGSDNVIKPTTDEAAIAAAQEVINALTDETKKAELQTQLDEAAKQLTERQEAEKAEAERLVAEKATQAVQALFDANDVINSTTDEASIAAAQALVNEVKDEAKKAELQTQLDEATKQLVARQASDAAAQTVEDLFGSDNAIKPTTDEAAIAAAQKVINALTDEAKKAELQTQLDEAAKQLAERQAAEKAEAERLAADKAVNALFQGNNPANDIATTLTQDTIKQAKELVAAVTDPATKAALEASIAKAQTQLDAIIPIVGQATKYTLGDFYISGTYTGAATGMSVDVNGKRYYGGTVENGVLKFYGLDKIAQVGDVVTVNLYDSNKQIKTSFPVQVVEPLKVTLADYKLGENYIQATYNNSDVTRIGVVVDGKKYWGGDVANGNIKFYALDKIKSADSVVTMNYYDASNNLLASKALKIQAAYEGEVTTADLKLTDTNIKGTFTGDIKQVAISVNGKMYYGGTIAANGMYKFYTLDKKITATDEVIVYGYSPDNKKIAEKVVTISE</sequence>
<dbReference type="InterPro" id="IPR008964">
    <property type="entry name" value="Invasin/intimin_cell_adhesion"/>
</dbReference>
<name>A0A1S7FSJ0_9LIST</name>
<feature type="signal peptide" evidence="2">
    <location>
        <begin position="1"/>
        <end position="26"/>
    </location>
</feature>
<feature type="coiled-coil region" evidence="1">
    <location>
        <begin position="1299"/>
        <end position="1407"/>
    </location>
</feature>
<evidence type="ECO:0000256" key="1">
    <source>
        <dbReference type="SAM" id="Coils"/>
    </source>
</evidence>
<keyword evidence="5" id="KW-1185">Reference proteome</keyword>
<feature type="coiled-coil region" evidence="1">
    <location>
        <begin position="331"/>
        <end position="358"/>
    </location>
</feature>
<feature type="coiled-coil region" evidence="1">
    <location>
        <begin position="841"/>
        <end position="875"/>
    </location>
</feature>
<protein>
    <recommendedName>
        <fullName evidence="3">BIG2 domain-containing protein</fullName>
    </recommendedName>
</protein>
<feature type="chain" id="PRO_5039178658" description="BIG2 domain-containing protein" evidence="2">
    <location>
        <begin position="27"/>
        <end position="1789"/>
    </location>
</feature>
<feature type="coiled-coil region" evidence="1">
    <location>
        <begin position="1433"/>
        <end position="1480"/>
    </location>
</feature>
<feature type="coiled-coil region" evidence="1">
    <location>
        <begin position="534"/>
        <end position="651"/>
    </location>
</feature>
<keyword evidence="1" id="KW-0175">Coiled coil</keyword>
<organism evidence="4 5">
    <name type="scientific">Listeria weihenstephanensis</name>
    <dbReference type="NCBI Taxonomy" id="1006155"/>
    <lineage>
        <taxon>Bacteria</taxon>
        <taxon>Bacillati</taxon>
        <taxon>Bacillota</taxon>
        <taxon>Bacilli</taxon>
        <taxon>Bacillales</taxon>
        <taxon>Listeriaceae</taxon>
        <taxon>Listeria</taxon>
    </lineage>
</organism>
<feature type="coiled-coil region" evidence="1">
    <location>
        <begin position="679"/>
        <end position="722"/>
    </location>
</feature>
<feature type="coiled-coil region" evidence="1">
    <location>
        <begin position="470"/>
        <end position="497"/>
    </location>
</feature>
<dbReference type="InterPro" id="IPR003343">
    <property type="entry name" value="Big_2"/>
</dbReference>
<reference evidence="5" key="1">
    <citation type="submission" date="2015-03" db="EMBL/GenBank/DDBJ databases">
        <authorList>
            <person name="Ferrari E."/>
            <person name="Walter M.C."/>
            <person name="Huptas C."/>
            <person name="Scherer S."/>
            <person name="Mueller-Herbst S."/>
        </authorList>
    </citation>
    <scope>NUCLEOTIDE SEQUENCE [LARGE SCALE GENOMIC DNA]</scope>
    <source>
        <strain evidence="5">LWP01</strain>
    </source>
</reference>
<evidence type="ECO:0000259" key="3">
    <source>
        <dbReference type="SMART" id="SM00635"/>
    </source>
</evidence>
<dbReference type="KEGG" id="lwi:UE46_04565"/>
<feature type="coiled-coil region" evidence="1">
    <location>
        <begin position="1175"/>
        <end position="1257"/>
    </location>
</feature>
<feature type="domain" description="BIG2" evidence="3">
    <location>
        <begin position="1000"/>
        <end position="1072"/>
    </location>
</feature>
<proteinExistence type="predicted"/>
<gene>
    <name evidence="4" type="ORF">UE46_04565</name>
</gene>
<dbReference type="Gene3D" id="2.60.40.1080">
    <property type="match status" value="1"/>
</dbReference>
<accession>A0A1S7FSJ0</accession>
<dbReference type="EMBL" id="CP011102">
    <property type="protein sequence ID" value="AQY50373.1"/>
    <property type="molecule type" value="Genomic_DNA"/>
</dbReference>
<dbReference type="InterPro" id="IPR054544">
    <property type="entry name" value="Pest_crys_Cry1Aa_dom-IV"/>
</dbReference>
<evidence type="ECO:0000313" key="4">
    <source>
        <dbReference type="EMBL" id="AQY50373.1"/>
    </source>
</evidence>
<dbReference type="Pfam" id="PF20622">
    <property type="entry name" value="Big_15"/>
    <property type="match status" value="3"/>
</dbReference>
<dbReference type="Pfam" id="PF18449">
    <property type="entry name" value="Endotoxin_C2"/>
    <property type="match status" value="5"/>
</dbReference>
<feature type="coiled-coil region" evidence="1">
    <location>
        <begin position="251"/>
        <end position="299"/>
    </location>
</feature>
<dbReference type="InterPro" id="IPR046746">
    <property type="entry name" value="Big_15"/>
</dbReference>
<evidence type="ECO:0000256" key="2">
    <source>
        <dbReference type="SAM" id="SignalP"/>
    </source>
</evidence>
<dbReference type="SUPFAM" id="SSF49373">
    <property type="entry name" value="Invasin/intimin cell-adhesion fragments"/>
    <property type="match status" value="1"/>
</dbReference>
<dbReference type="SMART" id="SM00635">
    <property type="entry name" value="BID_2"/>
    <property type="match status" value="1"/>
</dbReference>
<evidence type="ECO:0000313" key="5">
    <source>
        <dbReference type="Proteomes" id="UP000223060"/>
    </source>
</evidence>
<keyword evidence="2" id="KW-0732">Signal</keyword>
<dbReference type="Pfam" id="PF02368">
    <property type="entry name" value="Big_2"/>
    <property type="match status" value="1"/>
</dbReference>